<reference evidence="8" key="1">
    <citation type="submission" date="2022-07" db="EMBL/GenBank/DDBJ databases">
        <title>Fungi with potential for degradation of polypropylene.</title>
        <authorList>
            <person name="Gostincar C."/>
        </authorList>
    </citation>
    <scope>NUCLEOTIDE SEQUENCE</scope>
    <source>
        <strain evidence="8">EXF-13308</strain>
    </source>
</reference>
<feature type="domain" description="Glutamyl/glutaminyl-tRNA synthetase class Ib catalytic" evidence="7">
    <location>
        <begin position="2"/>
        <end position="168"/>
    </location>
</feature>
<dbReference type="InterPro" id="IPR014729">
    <property type="entry name" value="Rossmann-like_a/b/a_fold"/>
</dbReference>
<keyword evidence="4 5" id="KW-0030">Aminoacyl-tRNA synthetase</keyword>
<dbReference type="GO" id="GO:0004818">
    <property type="term" value="F:glutamate-tRNA ligase activity"/>
    <property type="evidence" value="ECO:0007669"/>
    <property type="project" value="TreeGrafter"/>
</dbReference>
<dbReference type="PANTHER" id="PTHR43311:SF2">
    <property type="entry name" value="GLUTAMATE--TRNA LIGASE, MITOCHONDRIAL-RELATED"/>
    <property type="match status" value="1"/>
</dbReference>
<dbReference type="EMBL" id="JANBVO010000007">
    <property type="protein sequence ID" value="KAJ9150742.1"/>
    <property type="molecule type" value="Genomic_DNA"/>
</dbReference>
<evidence type="ECO:0000256" key="2">
    <source>
        <dbReference type="ARBA" id="ARBA00022741"/>
    </source>
</evidence>
<dbReference type="InterPro" id="IPR049940">
    <property type="entry name" value="GluQ/Sye"/>
</dbReference>
<accession>A0AA38RZ57</accession>
<organism evidence="8 9">
    <name type="scientific">Pleurostoma richardsiae</name>
    <dbReference type="NCBI Taxonomy" id="41990"/>
    <lineage>
        <taxon>Eukaryota</taxon>
        <taxon>Fungi</taxon>
        <taxon>Dikarya</taxon>
        <taxon>Ascomycota</taxon>
        <taxon>Pezizomycotina</taxon>
        <taxon>Sordariomycetes</taxon>
        <taxon>Sordariomycetidae</taxon>
        <taxon>Calosphaeriales</taxon>
        <taxon>Pleurostomataceae</taxon>
        <taxon>Pleurostoma</taxon>
    </lineage>
</organism>
<dbReference type="Gene3D" id="3.40.50.620">
    <property type="entry name" value="HUPs"/>
    <property type="match status" value="1"/>
</dbReference>
<dbReference type="GO" id="GO:0006424">
    <property type="term" value="P:glutamyl-tRNA aminoacylation"/>
    <property type="evidence" value="ECO:0007669"/>
    <property type="project" value="TreeGrafter"/>
</dbReference>
<dbReference type="PANTHER" id="PTHR43311">
    <property type="entry name" value="GLUTAMATE--TRNA LIGASE"/>
    <property type="match status" value="1"/>
</dbReference>
<keyword evidence="3 5" id="KW-0067">ATP-binding</keyword>
<dbReference type="SUPFAM" id="SSF52374">
    <property type="entry name" value="Nucleotidylyl transferase"/>
    <property type="match status" value="1"/>
</dbReference>
<comment type="caution">
    <text evidence="8">The sequence shown here is derived from an EMBL/GenBank/DDBJ whole genome shotgun (WGS) entry which is preliminary data.</text>
</comment>
<dbReference type="Proteomes" id="UP001174694">
    <property type="component" value="Unassembled WGS sequence"/>
</dbReference>
<keyword evidence="9" id="KW-1185">Reference proteome</keyword>
<keyword evidence="2 5" id="KW-0547">Nucleotide-binding</keyword>
<proteinExistence type="inferred from homology"/>
<protein>
    <submittedName>
        <fullName evidence="8">Glutamate--tRNA ligase</fullName>
    </submittedName>
</protein>
<evidence type="ECO:0000313" key="8">
    <source>
        <dbReference type="EMBL" id="KAJ9150742.1"/>
    </source>
</evidence>
<gene>
    <name evidence="8" type="ORF">NKR23_g3559</name>
</gene>
<keyword evidence="1 5" id="KW-0436">Ligase</keyword>
<sequence>MEESEDRAASGEPHTIRFRSEPDPVEALDLVYGKYKKAEREDDFIIIKSDGFPTYHFANVVDDHYMEITHVIRGAEWLISTPKHVELYNAFGWIPPQFIHVGLLVDMKRQKLSKRDWANVGISSYRDQGILPPALLNFVAMLGWSPHLRDAPGIKKGVLTLRDMIHNFSLRFTKGDIVVDTSKLEHLQSRHATRLIQEERTTSKALTDLILTPIEQAVRRLEDARLDPDLSRKEQPAEDQDLSNSLGSCLHPLGPGEALKPYIHWVLRSWNGSYKDPVSFLRDNRYLFWRIPAESLHESFIALITSVQSVSIDGDVIGKQFHQACLYWRCVQILEVGST</sequence>
<evidence type="ECO:0000313" key="9">
    <source>
        <dbReference type="Proteomes" id="UP001174694"/>
    </source>
</evidence>
<evidence type="ECO:0000256" key="6">
    <source>
        <dbReference type="SAM" id="MobiDB-lite"/>
    </source>
</evidence>
<dbReference type="GO" id="GO:0005739">
    <property type="term" value="C:mitochondrion"/>
    <property type="evidence" value="ECO:0007669"/>
    <property type="project" value="TreeGrafter"/>
</dbReference>
<feature type="region of interest" description="Disordered" evidence="6">
    <location>
        <begin position="1"/>
        <end position="21"/>
    </location>
</feature>
<dbReference type="GO" id="GO:0005524">
    <property type="term" value="F:ATP binding"/>
    <property type="evidence" value="ECO:0007669"/>
    <property type="project" value="UniProtKB-KW"/>
</dbReference>
<evidence type="ECO:0000256" key="5">
    <source>
        <dbReference type="RuleBase" id="RU363037"/>
    </source>
</evidence>
<comment type="similarity">
    <text evidence="5">Belongs to the class-I aminoacyl-tRNA synthetase family.</text>
</comment>
<keyword evidence="5" id="KW-0648">Protein biosynthesis</keyword>
<dbReference type="InterPro" id="IPR020058">
    <property type="entry name" value="Glu/Gln-tRNA-synth_Ib_cat-dom"/>
</dbReference>
<dbReference type="Pfam" id="PF00749">
    <property type="entry name" value="tRNA-synt_1c"/>
    <property type="match status" value="1"/>
</dbReference>
<evidence type="ECO:0000256" key="1">
    <source>
        <dbReference type="ARBA" id="ARBA00022598"/>
    </source>
</evidence>
<evidence type="ECO:0000256" key="4">
    <source>
        <dbReference type="ARBA" id="ARBA00023146"/>
    </source>
</evidence>
<evidence type="ECO:0000256" key="3">
    <source>
        <dbReference type="ARBA" id="ARBA00022840"/>
    </source>
</evidence>
<name>A0AA38RZ57_9PEZI</name>
<evidence type="ECO:0000259" key="7">
    <source>
        <dbReference type="Pfam" id="PF00749"/>
    </source>
</evidence>
<dbReference type="AlphaFoldDB" id="A0AA38RZ57"/>